<comment type="similarity">
    <text evidence="1">Belongs to the helicase family.</text>
</comment>
<feature type="domain" description="DNA helicase Pif1-like DEAD-box helicase" evidence="3">
    <location>
        <begin position="1"/>
        <end position="111"/>
    </location>
</feature>
<keyword evidence="1" id="KW-0233">DNA recombination</keyword>
<dbReference type="GO" id="GO:0006281">
    <property type="term" value="P:DNA repair"/>
    <property type="evidence" value="ECO:0007669"/>
    <property type="project" value="UniProtKB-KW"/>
</dbReference>
<evidence type="ECO:0000259" key="3">
    <source>
        <dbReference type="Pfam" id="PF05970"/>
    </source>
</evidence>
<evidence type="ECO:0000313" key="4">
    <source>
        <dbReference type="EMBL" id="ABA98395.1"/>
    </source>
</evidence>
<sequence length="609" mass="68401">MTHRRCFEALDRTLRDILSETSPPNSIIPFGGKPVVLGGDFRQILPVVPKGSRHAVINASITNSDLWKNVSILTLNINMRLLNPDLPVHKRNELRDFSEWILAVGNGTVPMIAKEGEAYPSWLTIPDDLLFKTDHDKIDAIVREIYPNFLASYKNPEYLASRAILCPNNATVDEINDYVISLLPADGRTYLSCDTISKVQMAHALISQLYPGDSDKKILARVSRLWHFRDLNDDTNILHTDLVLLDEVNTKRITKIVYHIQNLKGNSTHVQMYRGAIEVLKPLIHEGNVYYIESFTVKDANRTYRPVSNDFMILFSKWTTLEECIDIPADFPAITFSLTPFQEIPSLVDKNIFYVDIMGVITEISSTSTVRPRSRDADSLKRTLQICDASSLYTGLTITGSSPCKWYINLDIPDVLELKERTSKPYGSTYRCSSCCYIGMPVPRYKVVLTATDNTSEAAFVLFGRIAHRLIHRPVESLIEENPPDFILAEIQALVDQAFVWNVSFTKHTVKRNQESLQPSIDDKATTEPKSGQKTLEHPSLPAAGPSESESEHKIKGNFVNTPDDPPISPSVPSKSASKKRTNTIASVPAPPAKKLFKEHSQHTKDQSE</sequence>
<dbReference type="PANTHER" id="PTHR47165:SF3">
    <property type="entry name" value="RETROTRANSPOSON-LIKE PROTEIN"/>
    <property type="match status" value="1"/>
</dbReference>
<dbReference type="InterPro" id="IPR027417">
    <property type="entry name" value="P-loop_NTPase"/>
</dbReference>
<dbReference type="SUPFAM" id="SSF50249">
    <property type="entry name" value="Nucleic acid-binding proteins"/>
    <property type="match status" value="3"/>
</dbReference>
<proteinExistence type="inferred from homology"/>
<protein>
    <recommendedName>
        <fullName evidence="1">ATP-dependent DNA helicase</fullName>
        <ecNumber evidence="1">5.6.2.3</ecNumber>
    </recommendedName>
</protein>
<feature type="region of interest" description="Disordered" evidence="2">
    <location>
        <begin position="514"/>
        <end position="609"/>
    </location>
</feature>
<dbReference type="GO" id="GO:0016887">
    <property type="term" value="F:ATP hydrolysis activity"/>
    <property type="evidence" value="ECO:0007669"/>
    <property type="project" value="RHEA"/>
</dbReference>
<dbReference type="InterPro" id="IPR012340">
    <property type="entry name" value="NA-bd_OB-fold"/>
</dbReference>
<dbReference type="CDD" id="cd04480">
    <property type="entry name" value="RPA1_DBD_A_like"/>
    <property type="match status" value="1"/>
</dbReference>
<evidence type="ECO:0000256" key="2">
    <source>
        <dbReference type="SAM" id="MobiDB-lite"/>
    </source>
</evidence>
<name>Q2QRJ3_ORYSJ</name>
<keyword evidence="1" id="KW-0378">Hydrolase</keyword>
<keyword evidence="1" id="KW-0067">ATP-binding</keyword>
<keyword evidence="1" id="KW-0547">Nucleotide-binding</keyword>
<comment type="catalytic activity">
    <reaction evidence="1">
        <text>ATP + H2O = ADP + phosphate + H(+)</text>
        <dbReference type="Rhea" id="RHEA:13065"/>
        <dbReference type="ChEBI" id="CHEBI:15377"/>
        <dbReference type="ChEBI" id="CHEBI:15378"/>
        <dbReference type="ChEBI" id="CHEBI:30616"/>
        <dbReference type="ChEBI" id="CHEBI:43474"/>
        <dbReference type="ChEBI" id="CHEBI:456216"/>
        <dbReference type="EC" id="5.6.2.3"/>
    </reaction>
</comment>
<keyword evidence="1" id="KW-0227">DNA damage</keyword>
<dbReference type="InterPro" id="IPR010285">
    <property type="entry name" value="DNA_helicase_pif1-like_DEAD"/>
</dbReference>
<keyword evidence="1" id="KW-0347">Helicase</keyword>
<dbReference type="InterPro" id="IPR047192">
    <property type="entry name" value="Euk_RPA1_DBD_C"/>
</dbReference>
<evidence type="ECO:0000256" key="1">
    <source>
        <dbReference type="RuleBase" id="RU363044"/>
    </source>
</evidence>
<dbReference type="Gene3D" id="2.40.50.140">
    <property type="entry name" value="Nucleic acid-binding proteins"/>
    <property type="match status" value="3"/>
</dbReference>
<dbReference type="PANTHER" id="PTHR47165">
    <property type="entry name" value="OS03G0429900 PROTEIN"/>
    <property type="match status" value="1"/>
</dbReference>
<reference evidence="4" key="3">
    <citation type="submission" date="2006-01" db="EMBL/GenBank/DDBJ databases">
        <authorList>
            <person name="Buell R."/>
        </authorList>
    </citation>
    <scope>NUCLEOTIDE SEQUENCE</scope>
</reference>
<dbReference type="GO" id="GO:0006310">
    <property type="term" value="P:DNA recombination"/>
    <property type="evidence" value="ECO:0007669"/>
    <property type="project" value="UniProtKB-KW"/>
</dbReference>
<dbReference type="GO" id="GO:0005524">
    <property type="term" value="F:ATP binding"/>
    <property type="evidence" value="ECO:0007669"/>
    <property type="project" value="UniProtKB-KW"/>
</dbReference>
<dbReference type="SUPFAM" id="SSF52540">
    <property type="entry name" value="P-loop containing nucleoside triphosphate hydrolases"/>
    <property type="match status" value="1"/>
</dbReference>
<dbReference type="CDD" id="cd04476">
    <property type="entry name" value="RPA1_DBD_C"/>
    <property type="match status" value="1"/>
</dbReference>
<feature type="compositionally biased region" description="Basic and acidic residues" evidence="2">
    <location>
        <begin position="596"/>
        <end position="609"/>
    </location>
</feature>
<dbReference type="EMBL" id="DP000011">
    <property type="protein sequence ID" value="ABA98395.1"/>
    <property type="molecule type" value="Genomic_DNA"/>
</dbReference>
<organism evidence="4">
    <name type="scientific">Oryza sativa subsp. japonica</name>
    <name type="common">Rice</name>
    <dbReference type="NCBI Taxonomy" id="39947"/>
    <lineage>
        <taxon>Eukaryota</taxon>
        <taxon>Viridiplantae</taxon>
        <taxon>Streptophyta</taxon>
        <taxon>Embryophyta</taxon>
        <taxon>Tracheophyta</taxon>
        <taxon>Spermatophyta</taxon>
        <taxon>Magnoliopsida</taxon>
        <taxon>Liliopsida</taxon>
        <taxon>Poales</taxon>
        <taxon>Poaceae</taxon>
        <taxon>BOP clade</taxon>
        <taxon>Oryzoideae</taxon>
        <taxon>Oryzeae</taxon>
        <taxon>Oryzinae</taxon>
        <taxon>Oryza</taxon>
        <taxon>Oryza sativa</taxon>
    </lineage>
</organism>
<gene>
    <name evidence="4" type="ordered locus">LOC_Os12g27380</name>
</gene>
<dbReference type="Pfam" id="PF05970">
    <property type="entry name" value="PIF1"/>
    <property type="match status" value="1"/>
</dbReference>
<dbReference type="EC" id="5.6.2.3" evidence="1"/>
<comment type="cofactor">
    <cofactor evidence="1">
        <name>Mg(2+)</name>
        <dbReference type="ChEBI" id="CHEBI:18420"/>
    </cofactor>
</comment>
<reference evidence="4" key="2">
    <citation type="submission" date="2005-04" db="EMBL/GenBank/DDBJ databases">
        <authorList>
            <person name="Buell C.R."/>
            <person name="Wing R.A."/>
            <person name="McCombie W.A."/>
            <person name="Ouyang S."/>
        </authorList>
    </citation>
    <scope>NUCLEOTIDE SEQUENCE</scope>
</reference>
<dbReference type="GO" id="GO:0043139">
    <property type="term" value="F:5'-3' DNA helicase activity"/>
    <property type="evidence" value="ECO:0007669"/>
    <property type="project" value="UniProtKB-EC"/>
</dbReference>
<dbReference type="GO" id="GO:0000723">
    <property type="term" value="P:telomere maintenance"/>
    <property type="evidence" value="ECO:0007669"/>
    <property type="project" value="InterPro"/>
</dbReference>
<dbReference type="AlphaFoldDB" id="Q2QRJ3"/>
<keyword evidence="1" id="KW-0234">DNA repair</keyword>
<reference evidence="4" key="1">
    <citation type="journal article" date="2005" name="BMC Biol.">
        <title>The sequence of rice chromosomes 11 and 12, rich in disease resistance genes and recent gene duplications.</title>
        <authorList>
            <consortium name="The rice chromosomes 11 and 12 sequencing consortia"/>
        </authorList>
    </citation>
    <scope>NUCLEOTIDE SEQUENCE [LARGE SCALE GENOMIC DNA]</scope>
</reference>
<accession>Q2QRJ3</accession>